<dbReference type="OrthoDB" id="9776359at2"/>
<feature type="transmembrane region" description="Helical" evidence="10">
    <location>
        <begin position="255"/>
        <end position="275"/>
    </location>
</feature>
<evidence type="ECO:0000313" key="12">
    <source>
        <dbReference type="Proteomes" id="UP000279799"/>
    </source>
</evidence>
<keyword evidence="5 10" id="KW-0812">Transmembrane</keyword>
<keyword evidence="4 10" id="KW-0288">FMN</keyword>
<keyword evidence="10" id="KW-0997">Cell inner membrane</keyword>
<comment type="similarity">
    <text evidence="10">Belongs to the NqrB/RnfD family.</text>
</comment>
<evidence type="ECO:0000256" key="8">
    <source>
        <dbReference type="ARBA" id="ARBA00022989"/>
    </source>
</evidence>
<dbReference type="Proteomes" id="UP000279799">
    <property type="component" value="Chromosome"/>
</dbReference>
<evidence type="ECO:0000313" key="11">
    <source>
        <dbReference type="EMBL" id="VEJ08808.1"/>
    </source>
</evidence>
<evidence type="ECO:0000256" key="3">
    <source>
        <dbReference type="ARBA" id="ARBA00022630"/>
    </source>
</evidence>
<dbReference type="EC" id="7.-.-.-" evidence="10"/>
<feature type="transmembrane region" description="Helical" evidence="10">
    <location>
        <begin position="221"/>
        <end position="243"/>
    </location>
</feature>
<keyword evidence="10" id="KW-1003">Cell membrane</keyword>
<dbReference type="NCBIfam" id="TIGR01946">
    <property type="entry name" value="rnfD"/>
    <property type="match status" value="1"/>
</dbReference>
<dbReference type="Pfam" id="PF03116">
    <property type="entry name" value="NQR2_RnfD_RnfE"/>
    <property type="match status" value="1"/>
</dbReference>
<keyword evidence="8 10" id="KW-1133">Transmembrane helix</keyword>
<feature type="transmembrane region" description="Helical" evidence="10">
    <location>
        <begin position="68"/>
        <end position="88"/>
    </location>
</feature>
<accession>A0A448TSQ4</accession>
<organism evidence="11 12">
    <name type="scientific">Actinobacillus delphinicola</name>
    <dbReference type="NCBI Taxonomy" id="51161"/>
    <lineage>
        <taxon>Bacteria</taxon>
        <taxon>Pseudomonadati</taxon>
        <taxon>Pseudomonadota</taxon>
        <taxon>Gammaproteobacteria</taxon>
        <taxon>Pasteurellales</taxon>
        <taxon>Pasteurellaceae</taxon>
        <taxon>Actinobacillus</taxon>
    </lineage>
</organism>
<evidence type="ECO:0000256" key="10">
    <source>
        <dbReference type="HAMAP-Rule" id="MF_00462"/>
    </source>
</evidence>
<feature type="transmembrane region" description="Helical" evidence="10">
    <location>
        <begin position="281"/>
        <end position="301"/>
    </location>
</feature>
<feature type="transmembrane region" description="Helical" evidence="10">
    <location>
        <begin position="43"/>
        <end position="61"/>
    </location>
</feature>
<dbReference type="RefSeq" id="WP_126598196.1">
    <property type="nucleotide sequence ID" value="NZ_LR134510.1"/>
</dbReference>
<evidence type="ECO:0000256" key="1">
    <source>
        <dbReference type="ARBA" id="ARBA00022448"/>
    </source>
</evidence>
<keyword evidence="11" id="KW-0560">Oxidoreductase</keyword>
<dbReference type="PANTHER" id="PTHR30578:SF0">
    <property type="entry name" value="ION-TRANSLOCATING OXIDOREDUCTASE COMPLEX SUBUNIT D"/>
    <property type="match status" value="1"/>
</dbReference>
<protein>
    <recommendedName>
        <fullName evidence="10">Ion-translocating oxidoreductase complex subunit D</fullName>
        <ecNumber evidence="10">7.-.-.-</ecNumber>
    </recommendedName>
    <alternativeName>
        <fullName evidence="10">Rnf electron transport complex subunit D</fullName>
    </alternativeName>
</protein>
<gene>
    <name evidence="10 11" type="primary">rnfD</name>
    <name evidence="11" type="ORF">NCTC12871_00223</name>
</gene>
<feature type="modified residue" description="FMN phosphoryl threonine" evidence="10">
    <location>
        <position position="186"/>
    </location>
</feature>
<evidence type="ECO:0000256" key="7">
    <source>
        <dbReference type="ARBA" id="ARBA00022982"/>
    </source>
</evidence>
<keyword evidence="12" id="KW-1185">Reference proteome</keyword>
<dbReference type="EMBL" id="LR134510">
    <property type="protein sequence ID" value="VEJ08808.1"/>
    <property type="molecule type" value="Genomic_DNA"/>
</dbReference>
<comment type="function">
    <text evidence="10">Part of a membrane-bound complex that couples electron transfer with translocation of ions across the membrane.</text>
</comment>
<dbReference type="GO" id="GO:0055085">
    <property type="term" value="P:transmembrane transport"/>
    <property type="evidence" value="ECO:0007669"/>
    <property type="project" value="InterPro"/>
</dbReference>
<dbReference type="InterPro" id="IPR004338">
    <property type="entry name" value="NqrB/RnfD"/>
</dbReference>
<proteinExistence type="inferred from homology"/>
<comment type="subunit">
    <text evidence="10">The complex is composed of six subunits: RnfA, RnfB, RnfC, RnfD, RnfE and RnfG.</text>
</comment>
<dbReference type="AlphaFoldDB" id="A0A448TSQ4"/>
<dbReference type="InterPro" id="IPR011303">
    <property type="entry name" value="RnfD_bac"/>
</dbReference>
<sequence length="361" mass="39526">MFKLASSPHTHSGALTSRIMLWVMGAMLPALFAEVYYFGDGVLIQSAIALIWAFILELIVTKLRHKPTFFYVKDFSGSLTALILAMAIPPYAPYWIILMGITIAILLGKQVYGGLGQNLFNPAMVGYAVLLVSFPVPMTTWMPPVELLQHTPSFMDSWLLIFTGHNSAGLTLTQLTATIDGLSQATPLNDLRTALEKGVTSLNEIKSSPIFADSSIFGPSAWTLSIGWTQVNLCFLVGGLFLLYKRIIHWQIPTALLVTFAICCSINWCIAPLAPNPIWELLSGATMFGAFFIATDPVTASITPRGKLIFGALIGFLLYIIRYYGGYPDAIAFAVLLANICVPLIDQYTRPHVSGHRVKGM</sequence>
<dbReference type="PANTHER" id="PTHR30578">
    <property type="entry name" value="ELECTRON TRANSPORT COMPLEX PROTEIN RNFD"/>
    <property type="match status" value="1"/>
</dbReference>
<dbReference type="GO" id="GO:0022900">
    <property type="term" value="P:electron transport chain"/>
    <property type="evidence" value="ECO:0007669"/>
    <property type="project" value="UniProtKB-UniRule"/>
</dbReference>
<comment type="cofactor">
    <cofactor evidence="10">
        <name>FMN</name>
        <dbReference type="ChEBI" id="CHEBI:58210"/>
    </cofactor>
</comment>
<keyword evidence="1 10" id="KW-0813">Transport</keyword>
<dbReference type="NCBIfam" id="NF002011">
    <property type="entry name" value="PRK00816.1"/>
    <property type="match status" value="1"/>
</dbReference>
<feature type="transmembrane region" description="Helical" evidence="10">
    <location>
        <begin position="20"/>
        <end position="37"/>
    </location>
</feature>
<reference evidence="11 12" key="1">
    <citation type="submission" date="2018-12" db="EMBL/GenBank/DDBJ databases">
        <authorList>
            <consortium name="Pathogen Informatics"/>
        </authorList>
    </citation>
    <scope>NUCLEOTIDE SEQUENCE [LARGE SCALE GENOMIC DNA]</scope>
    <source>
        <strain evidence="11 12">NCTC12871</strain>
    </source>
</reference>
<dbReference type="HAMAP" id="MF_00462">
    <property type="entry name" value="RsxD_RnfD"/>
    <property type="match status" value="1"/>
</dbReference>
<dbReference type="GO" id="GO:0005886">
    <property type="term" value="C:plasma membrane"/>
    <property type="evidence" value="ECO:0007669"/>
    <property type="project" value="UniProtKB-SubCell"/>
</dbReference>
<evidence type="ECO:0000256" key="2">
    <source>
        <dbReference type="ARBA" id="ARBA00022553"/>
    </source>
</evidence>
<comment type="subcellular location">
    <subcellularLocation>
        <location evidence="10">Cell inner membrane</location>
        <topology evidence="10">Multi-pass membrane protein</topology>
    </subcellularLocation>
</comment>
<name>A0A448TSQ4_9PAST</name>
<evidence type="ECO:0000256" key="6">
    <source>
        <dbReference type="ARBA" id="ARBA00022967"/>
    </source>
</evidence>
<evidence type="ECO:0000256" key="4">
    <source>
        <dbReference type="ARBA" id="ARBA00022643"/>
    </source>
</evidence>
<evidence type="ECO:0000256" key="5">
    <source>
        <dbReference type="ARBA" id="ARBA00022692"/>
    </source>
</evidence>
<feature type="transmembrane region" description="Helical" evidence="10">
    <location>
        <begin position="119"/>
        <end position="138"/>
    </location>
</feature>
<keyword evidence="3 10" id="KW-0285">Flavoprotein</keyword>
<dbReference type="GO" id="GO:0016491">
    <property type="term" value="F:oxidoreductase activity"/>
    <property type="evidence" value="ECO:0007669"/>
    <property type="project" value="UniProtKB-KW"/>
</dbReference>
<keyword evidence="7 10" id="KW-0249">Electron transport</keyword>
<dbReference type="KEGG" id="adp:NCTC12871_00223"/>
<evidence type="ECO:0000256" key="9">
    <source>
        <dbReference type="ARBA" id="ARBA00023136"/>
    </source>
</evidence>
<keyword evidence="2 10" id="KW-0597">Phosphoprotein</keyword>
<keyword evidence="9 10" id="KW-0472">Membrane</keyword>
<keyword evidence="6 10" id="KW-1278">Translocase</keyword>
<feature type="transmembrane region" description="Helical" evidence="10">
    <location>
        <begin position="308"/>
        <end position="325"/>
    </location>
</feature>